<dbReference type="GeneID" id="20359533"/>
<dbReference type="Proteomes" id="UP000007978">
    <property type="component" value="Chromosome 3"/>
</dbReference>
<sequence length="47" mass="5785">MPENPWISSIKQQQRDQKHMSVFQDFFETILARVWLLAREKWMLPSH</sequence>
<gene>
    <name evidence="1" type="ORF">FPSE_00913</name>
</gene>
<proteinExistence type="predicted"/>
<organism evidence="1 2">
    <name type="scientific">Fusarium pseudograminearum (strain CS3096)</name>
    <name type="common">Wheat and barley crown-rot fungus</name>
    <dbReference type="NCBI Taxonomy" id="1028729"/>
    <lineage>
        <taxon>Eukaryota</taxon>
        <taxon>Fungi</taxon>
        <taxon>Dikarya</taxon>
        <taxon>Ascomycota</taxon>
        <taxon>Pezizomycotina</taxon>
        <taxon>Sordariomycetes</taxon>
        <taxon>Hypocreomycetidae</taxon>
        <taxon>Hypocreales</taxon>
        <taxon>Nectriaceae</taxon>
        <taxon>Fusarium</taxon>
    </lineage>
</organism>
<evidence type="ECO:0000313" key="1">
    <source>
        <dbReference type="EMBL" id="EKJ78946.1"/>
    </source>
</evidence>
<comment type="caution">
    <text evidence="1">The sequence shown here is derived from an EMBL/GenBank/DDBJ whole genome shotgun (WGS) entry which is preliminary data.</text>
</comment>
<dbReference type="EMBL" id="AFNW01000017">
    <property type="protein sequence ID" value="EKJ78946.1"/>
    <property type="molecule type" value="Genomic_DNA"/>
</dbReference>
<dbReference type="RefSeq" id="XP_009252308.1">
    <property type="nucleotide sequence ID" value="XM_009254033.1"/>
</dbReference>
<accession>K3V177</accession>
<name>K3V177_FUSPC</name>
<dbReference type="AlphaFoldDB" id="K3V177"/>
<dbReference type="HOGENOM" id="CLU_3175468_0_0_1"/>
<dbReference type="KEGG" id="fpu:FPSE_00913"/>
<protein>
    <submittedName>
        <fullName evidence="1">Uncharacterized protein</fullName>
    </submittedName>
</protein>
<reference evidence="1 2" key="1">
    <citation type="journal article" date="2012" name="PLoS Pathog.">
        <title>Comparative pathogenomics reveals horizontally acquired novel virulence genes in fungi infecting cereal hosts.</title>
        <authorList>
            <person name="Gardiner D.M."/>
            <person name="McDonald M.C."/>
            <person name="Covarelli L."/>
            <person name="Solomon P.S."/>
            <person name="Rusu A.G."/>
            <person name="Marshall M."/>
            <person name="Kazan K."/>
            <person name="Chakraborty S."/>
            <person name="McDonald B.A."/>
            <person name="Manners J.M."/>
        </authorList>
    </citation>
    <scope>NUCLEOTIDE SEQUENCE [LARGE SCALE GENOMIC DNA]</scope>
    <source>
        <strain evidence="1 2">CS3096</strain>
    </source>
</reference>
<keyword evidence="2" id="KW-1185">Reference proteome</keyword>
<evidence type="ECO:0000313" key="2">
    <source>
        <dbReference type="Proteomes" id="UP000007978"/>
    </source>
</evidence>